<accession>A0A8H7R0S9</accession>
<feature type="transmembrane region" description="Helical" evidence="1">
    <location>
        <begin position="111"/>
        <end position="139"/>
    </location>
</feature>
<keyword evidence="1" id="KW-0812">Transmembrane</keyword>
<dbReference type="PANTHER" id="PTHR35519:SF2">
    <property type="entry name" value="PH DOMAIN PROTEIN"/>
    <property type="match status" value="1"/>
</dbReference>
<dbReference type="Pfam" id="PF13430">
    <property type="entry name" value="DUF4112"/>
    <property type="match status" value="1"/>
</dbReference>
<gene>
    <name evidence="2" type="ORF">INT47_008838</name>
</gene>
<proteinExistence type="predicted"/>
<dbReference type="AlphaFoldDB" id="A0A8H7R0S9"/>
<comment type="caution">
    <text evidence="2">The sequence shown here is derived from an EMBL/GenBank/DDBJ whole genome shotgun (WGS) entry which is preliminary data.</text>
</comment>
<dbReference type="PANTHER" id="PTHR35519">
    <property type="entry name" value="MEMBRANE PROTEINS"/>
    <property type="match status" value="1"/>
</dbReference>
<reference evidence="2" key="1">
    <citation type="submission" date="2020-12" db="EMBL/GenBank/DDBJ databases">
        <title>Metabolic potential, ecology and presence of endohyphal bacteria is reflected in genomic diversity of Mucoromycotina.</title>
        <authorList>
            <person name="Muszewska A."/>
            <person name="Okrasinska A."/>
            <person name="Steczkiewicz K."/>
            <person name="Drgas O."/>
            <person name="Orlowska M."/>
            <person name="Perlinska-Lenart U."/>
            <person name="Aleksandrzak-Piekarczyk T."/>
            <person name="Szatraj K."/>
            <person name="Zielenkiewicz U."/>
            <person name="Pilsyk S."/>
            <person name="Malc E."/>
            <person name="Mieczkowski P."/>
            <person name="Kruszewska J.S."/>
            <person name="Biernat P."/>
            <person name="Pawlowska J."/>
        </authorList>
    </citation>
    <scope>NUCLEOTIDE SEQUENCE</scope>
    <source>
        <strain evidence="2">WA0000017839</strain>
    </source>
</reference>
<name>A0A8H7R0S9_9FUNG</name>
<dbReference type="EMBL" id="JAEPRD010000061">
    <property type="protein sequence ID" value="KAG2202367.1"/>
    <property type="molecule type" value="Genomic_DNA"/>
</dbReference>
<dbReference type="Proteomes" id="UP000603453">
    <property type="component" value="Unassembled WGS sequence"/>
</dbReference>
<evidence type="ECO:0000313" key="2">
    <source>
        <dbReference type="EMBL" id="KAG2202367.1"/>
    </source>
</evidence>
<keyword evidence="1" id="KW-0472">Membrane</keyword>
<dbReference type="OrthoDB" id="2103474at2759"/>
<keyword evidence="1" id="KW-1133">Transmembrane helix</keyword>
<organism evidence="2 3">
    <name type="scientific">Mucor saturninus</name>
    <dbReference type="NCBI Taxonomy" id="64648"/>
    <lineage>
        <taxon>Eukaryota</taxon>
        <taxon>Fungi</taxon>
        <taxon>Fungi incertae sedis</taxon>
        <taxon>Mucoromycota</taxon>
        <taxon>Mucoromycotina</taxon>
        <taxon>Mucoromycetes</taxon>
        <taxon>Mucorales</taxon>
        <taxon>Mucorineae</taxon>
        <taxon>Mucoraceae</taxon>
        <taxon>Mucor</taxon>
    </lineage>
</organism>
<keyword evidence="3" id="KW-1185">Reference proteome</keyword>
<evidence type="ECO:0000256" key="1">
    <source>
        <dbReference type="SAM" id="Phobius"/>
    </source>
</evidence>
<protein>
    <submittedName>
        <fullName evidence="2">Uncharacterized protein</fullName>
    </submittedName>
</protein>
<sequence>MNYAKGKIAENLHVPELVESVRSTGTRQLTQFEKRFPYLRQTLPTTRMTDKQKNKLLKRIQRIANWLDNAVPGSPVPFGLDSILGFIPVVGGSMSGLLSLYQVYVSTTFGIPLWLLILFLFNIVVDFVFSLIPIAGGFLHMFYKANIYNYQELRDYLDSPEYLDRVQDGAKDPEITWRQLGTDMSKMVPNIPTLAGASINKKAA</sequence>
<evidence type="ECO:0000313" key="3">
    <source>
        <dbReference type="Proteomes" id="UP000603453"/>
    </source>
</evidence>
<feature type="transmembrane region" description="Helical" evidence="1">
    <location>
        <begin position="83"/>
        <end position="105"/>
    </location>
</feature>
<dbReference type="InterPro" id="IPR025187">
    <property type="entry name" value="DUF4112"/>
</dbReference>